<feature type="compositionally biased region" description="Basic and acidic residues" evidence="1">
    <location>
        <begin position="409"/>
        <end position="428"/>
    </location>
</feature>
<protein>
    <submittedName>
        <fullName evidence="3">Uncharacterized protein</fullName>
    </submittedName>
</protein>
<feature type="compositionally biased region" description="Polar residues" evidence="1">
    <location>
        <begin position="262"/>
        <end position="279"/>
    </location>
</feature>
<evidence type="ECO:0000256" key="1">
    <source>
        <dbReference type="SAM" id="MobiDB-lite"/>
    </source>
</evidence>
<accession>A0AB39U573</accession>
<feature type="compositionally biased region" description="Basic residues" evidence="1">
    <location>
        <begin position="249"/>
        <end position="261"/>
    </location>
</feature>
<feature type="compositionally biased region" description="Low complexity" evidence="1">
    <location>
        <begin position="378"/>
        <end position="388"/>
    </location>
</feature>
<feature type="region of interest" description="Disordered" evidence="1">
    <location>
        <begin position="237"/>
        <end position="283"/>
    </location>
</feature>
<evidence type="ECO:0000256" key="2">
    <source>
        <dbReference type="SAM" id="Phobius"/>
    </source>
</evidence>
<gene>
    <name evidence="3" type="ORF">QN215_08065</name>
</gene>
<feature type="region of interest" description="Disordered" evidence="1">
    <location>
        <begin position="358"/>
        <end position="439"/>
    </location>
</feature>
<feature type="compositionally biased region" description="Basic and acidic residues" evidence="1">
    <location>
        <begin position="363"/>
        <end position="376"/>
    </location>
</feature>
<name>A0AB39U573_9BIFI</name>
<dbReference type="RefSeq" id="WP_369343803.1">
    <property type="nucleotide sequence ID" value="NZ_CP129674.1"/>
</dbReference>
<feature type="transmembrane region" description="Helical" evidence="2">
    <location>
        <begin position="177"/>
        <end position="197"/>
    </location>
</feature>
<dbReference type="EMBL" id="CP129674">
    <property type="protein sequence ID" value="XDS44211.1"/>
    <property type="molecule type" value="Genomic_DNA"/>
</dbReference>
<proteinExistence type="predicted"/>
<reference evidence="3" key="1">
    <citation type="submission" date="2023-07" db="EMBL/GenBank/DDBJ databases">
        <title>Bifidobacterium aquikefiriaerophilum sp. nov. and Bifidobacterium eccum sp. nov., isolated from water kefir.</title>
        <authorList>
            <person name="Breselge S."/>
            <person name="Bellassi P."/>
            <person name="Barcenilla C."/>
            <person name="Alvarez-Ordonez A."/>
            <person name="Morelli L."/>
            <person name="Cotter P.D."/>
        </authorList>
    </citation>
    <scope>NUCLEOTIDE SEQUENCE</scope>
    <source>
        <strain evidence="3">WK041_4_12</strain>
    </source>
</reference>
<keyword evidence="2" id="KW-0472">Membrane</keyword>
<evidence type="ECO:0000313" key="3">
    <source>
        <dbReference type="EMBL" id="XDS44211.1"/>
    </source>
</evidence>
<feature type="compositionally biased region" description="Low complexity" evidence="1">
    <location>
        <begin position="315"/>
        <end position="326"/>
    </location>
</feature>
<sequence>MNATILQPTRRIVATTTTNSQYVVTDPGVLQLVDSTVKVTAKASNDDARVCLALGAPQDATGWLGGIAYTRITGLSNWTTLNQRNSASEGSGASDTTGFSDSDLWSRVVCGDGEATITTAQGESGEVLLIDAHSSDANGASSDAAASSNDTTDVKTYPARISMDWTRKNLPNYAMPFYFVGGLLVVAAILAASVFAIDPMRRRKTLDESKLKKIEETEMSVVEAFAGAMRPLAGEIRSSFKRRPDSSRRHAHVAASKRSRKSNLTEQAARQGENSQVPSTPRVIDVGSKNLVAVQQGSGETVHASAEGHTRMNHASDASGISSASSNTHPASGSADETAVISPEELQSYFARFTAETTGSIEKVTEKVTETVKDEPDSSQQSETSGTSDDSDASDASDTTNETSQQQGEHIKEHEHVEEHHENSENASKEQSTTENGGE</sequence>
<dbReference type="KEGG" id="baqk:QN215_08065"/>
<keyword evidence="2" id="KW-0812">Transmembrane</keyword>
<feature type="region of interest" description="Disordered" evidence="1">
    <location>
        <begin position="313"/>
        <end position="339"/>
    </location>
</feature>
<dbReference type="AlphaFoldDB" id="A0AB39U573"/>
<keyword evidence="2" id="KW-1133">Transmembrane helix</keyword>
<organism evidence="3">
    <name type="scientific">Bifidobacterium aquikefiricola</name>
    <dbReference type="NCBI Taxonomy" id="3059038"/>
    <lineage>
        <taxon>Bacteria</taxon>
        <taxon>Bacillati</taxon>
        <taxon>Actinomycetota</taxon>
        <taxon>Actinomycetes</taxon>
        <taxon>Bifidobacteriales</taxon>
        <taxon>Bifidobacteriaceae</taxon>
        <taxon>Bifidobacterium</taxon>
    </lineage>
</organism>